<gene>
    <name evidence="2" type="ORF">K461DRAFT_304668</name>
</gene>
<organism evidence="2 3">
    <name type="scientific">Myriangium duriaei CBS 260.36</name>
    <dbReference type="NCBI Taxonomy" id="1168546"/>
    <lineage>
        <taxon>Eukaryota</taxon>
        <taxon>Fungi</taxon>
        <taxon>Dikarya</taxon>
        <taxon>Ascomycota</taxon>
        <taxon>Pezizomycotina</taxon>
        <taxon>Dothideomycetes</taxon>
        <taxon>Dothideomycetidae</taxon>
        <taxon>Myriangiales</taxon>
        <taxon>Myriangiaceae</taxon>
        <taxon>Myriangium</taxon>
    </lineage>
</organism>
<proteinExistence type="predicted"/>
<sequence>MVNTKLLFLSTLLLAADVLAGTVKYHIGYRQDGETKIAKRTSELDDRLMQQVVNNIASWSRGRYKAVKGDRTGAAIIYNKNPAASANFIEATFRDMKEVIETNASLTSSDEFANKIESARPLFFEPILLVTENGYVKKGIFGLA</sequence>
<feature type="chain" id="PRO_5040408113" evidence="1">
    <location>
        <begin position="21"/>
        <end position="144"/>
    </location>
</feature>
<dbReference type="EMBL" id="ML996083">
    <property type="protein sequence ID" value="KAF2155436.1"/>
    <property type="molecule type" value="Genomic_DNA"/>
</dbReference>
<name>A0A9P4J690_9PEZI</name>
<evidence type="ECO:0000313" key="3">
    <source>
        <dbReference type="Proteomes" id="UP000799439"/>
    </source>
</evidence>
<protein>
    <submittedName>
        <fullName evidence="2">Uncharacterized protein</fullName>
    </submittedName>
</protein>
<feature type="signal peptide" evidence="1">
    <location>
        <begin position="1"/>
        <end position="20"/>
    </location>
</feature>
<comment type="caution">
    <text evidence="2">The sequence shown here is derived from an EMBL/GenBank/DDBJ whole genome shotgun (WGS) entry which is preliminary data.</text>
</comment>
<dbReference type="AlphaFoldDB" id="A0A9P4J690"/>
<dbReference type="Proteomes" id="UP000799439">
    <property type="component" value="Unassembled WGS sequence"/>
</dbReference>
<reference evidence="2" key="1">
    <citation type="journal article" date="2020" name="Stud. Mycol.">
        <title>101 Dothideomycetes genomes: a test case for predicting lifestyles and emergence of pathogens.</title>
        <authorList>
            <person name="Haridas S."/>
            <person name="Albert R."/>
            <person name="Binder M."/>
            <person name="Bloem J."/>
            <person name="Labutti K."/>
            <person name="Salamov A."/>
            <person name="Andreopoulos B."/>
            <person name="Baker S."/>
            <person name="Barry K."/>
            <person name="Bills G."/>
            <person name="Bluhm B."/>
            <person name="Cannon C."/>
            <person name="Castanera R."/>
            <person name="Culley D."/>
            <person name="Daum C."/>
            <person name="Ezra D."/>
            <person name="Gonzalez J."/>
            <person name="Henrissat B."/>
            <person name="Kuo A."/>
            <person name="Liang C."/>
            <person name="Lipzen A."/>
            <person name="Lutzoni F."/>
            <person name="Magnuson J."/>
            <person name="Mondo S."/>
            <person name="Nolan M."/>
            <person name="Ohm R."/>
            <person name="Pangilinan J."/>
            <person name="Park H.-J."/>
            <person name="Ramirez L."/>
            <person name="Alfaro M."/>
            <person name="Sun H."/>
            <person name="Tritt A."/>
            <person name="Yoshinaga Y."/>
            <person name="Zwiers L.-H."/>
            <person name="Turgeon B."/>
            <person name="Goodwin S."/>
            <person name="Spatafora J."/>
            <person name="Crous P."/>
            <person name="Grigoriev I."/>
        </authorList>
    </citation>
    <scope>NUCLEOTIDE SEQUENCE</scope>
    <source>
        <strain evidence="2">CBS 260.36</strain>
    </source>
</reference>
<evidence type="ECO:0000256" key="1">
    <source>
        <dbReference type="SAM" id="SignalP"/>
    </source>
</evidence>
<keyword evidence="1" id="KW-0732">Signal</keyword>
<accession>A0A9P4J690</accession>
<keyword evidence="3" id="KW-1185">Reference proteome</keyword>
<evidence type="ECO:0000313" key="2">
    <source>
        <dbReference type="EMBL" id="KAF2155436.1"/>
    </source>
</evidence>